<name>A0A194AI17_9BACT</name>
<dbReference type="Proteomes" id="UP000095200">
    <property type="component" value="Unassembled WGS sequence"/>
</dbReference>
<keyword evidence="1" id="KW-0472">Membrane</keyword>
<keyword evidence="1" id="KW-0812">Transmembrane</keyword>
<keyword evidence="3" id="KW-1185">Reference proteome</keyword>
<dbReference type="AlphaFoldDB" id="A0A194AI17"/>
<dbReference type="STRING" id="1592317.DPF_1432"/>
<feature type="transmembrane region" description="Helical" evidence="1">
    <location>
        <begin position="12"/>
        <end position="38"/>
    </location>
</feature>
<evidence type="ECO:0000256" key="1">
    <source>
        <dbReference type="SAM" id="Phobius"/>
    </source>
</evidence>
<accession>A0A194AI17</accession>
<dbReference type="EMBL" id="BDFE01000015">
    <property type="protein sequence ID" value="GAU08716.1"/>
    <property type="molecule type" value="Genomic_DNA"/>
</dbReference>
<comment type="caution">
    <text evidence="2">The sequence shown here is derived from an EMBL/GenBank/DDBJ whole genome shotgun (WGS) entry which is preliminary data.</text>
</comment>
<sequence length="50" mass="5410">MEMLSTLINGMLHSSIAGTVGVLGILTYLAAIIIAAIYRIREGMKEAEHH</sequence>
<keyword evidence="1" id="KW-1133">Transmembrane helix</keyword>
<evidence type="ECO:0000313" key="3">
    <source>
        <dbReference type="Proteomes" id="UP000095200"/>
    </source>
</evidence>
<gene>
    <name evidence="2" type="ORF">DPF_1432</name>
</gene>
<evidence type="ECO:0000313" key="2">
    <source>
        <dbReference type="EMBL" id="GAU08716.1"/>
    </source>
</evidence>
<proteinExistence type="predicted"/>
<dbReference type="RefSeq" id="WP_176724171.1">
    <property type="nucleotide sequence ID" value="NZ_BDFE01000015.1"/>
</dbReference>
<reference evidence="3" key="1">
    <citation type="submission" date="2016-06" db="EMBL/GenBank/DDBJ databases">
        <title>Draft genome sequence of Desulfoplanes formicivorans strain Pf12B.</title>
        <authorList>
            <person name="Watanabe M."/>
            <person name="Kojima H."/>
            <person name="Fukui M."/>
        </authorList>
    </citation>
    <scope>NUCLEOTIDE SEQUENCE [LARGE SCALE GENOMIC DNA]</scope>
    <source>
        <strain evidence="3">Pf12B</strain>
    </source>
</reference>
<organism evidence="2 3">
    <name type="scientific">Desulfoplanes formicivorans</name>
    <dbReference type="NCBI Taxonomy" id="1592317"/>
    <lineage>
        <taxon>Bacteria</taxon>
        <taxon>Pseudomonadati</taxon>
        <taxon>Thermodesulfobacteriota</taxon>
        <taxon>Desulfovibrionia</taxon>
        <taxon>Desulfovibrionales</taxon>
        <taxon>Desulfoplanaceae</taxon>
        <taxon>Desulfoplanes</taxon>
    </lineage>
</organism>
<protein>
    <submittedName>
        <fullName evidence="2">Uncharacterized protein</fullName>
    </submittedName>
</protein>